<dbReference type="InterPro" id="IPR013766">
    <property type="entry name" value="Thioredoxin_domain"/>
</dbReference>
<sequence>MSGALVGKQCPAISGLTFIKGDPMPVPCTTGPTVIEFWATWCGPCRAAFPHLSELQRRHRGSGLKVVGVNMEEASPKLSAFVAQQGEKMDYTVAVDSTGQAAQVLLGAAGVSGIPHAFIIDRSSKVRHHGHPMEPAFAAMLDTVCGEAAAAGGGGGGGAGTAPQRELPPVTSTREELAAMPVRQLKQILGERGIGFADLNEKAELVQRILERCANVTYYSSSSPLPCDPHTLLQITVI</sequence>
<dbReference type="InterPro" id="IPR036249">
    <property type="entry name" value="Thioredoxin-like_sf"/>
</dbReference>
<feature type="domain" description="Thioredoxin" evidence="5">
    <location>
        <begin position="4"/>
        <end position="149"/>
    </location>
</feature>
<gene>
    <name evidence="6" type="ORF">D9Q98_006852</name>
</gene>
<evidence type="ECO:0000256" key="1">
    <source>
        <dbReference type="ARBA" id="ARBA00001711"/>
    </source>
</evidence>
<dbReference type="PANTHER" id="PTHR42852">
    <property type="entry name" value="THIOL:DISULFIDE INTERCHANGE PROTEIN DSBE"/>
    <property type="match status" value="1"/>
</dbReference>
<dbReference type="EMBL" id="SIDB01000010">
    <property type="protein sequence ID" value="KAI3426908.1"/>
    <property type="molecule type" value="Genomic_DNA"/>
</dbReference>
<comment type="caution">
    <text evidence="6">The sequence shown here is derived from an EMBL/GenBank/DDBJ whole genome shotgun (WGS) entry which is preliminary data.</text>
</comment>
<keyword evidence="7" id="KW-1185">Reference proteome</keyword>
<evidence type="ECO:0000256" key="2">
    <source>
        <dbReference type="ARBA" id="ARBA00010505"/>
    </source>
</evidence>
<dbReference type="PANTHER" id="PTHR42852:SF18">
    <property type="entry name" value="CHROMOSOME UNDETERMINED SCAFFOLD_47, WHOLE GENOME SHOTGUN SEQUENCE"/>
    <property type="match status" value="1"/>
</dbReference>
<dbReference type="GO" id="GO:0016491">
    <property type="term" value="F:oxidoreductase activity"/>
    <property type="evidence" value="ECO:0007669"/>
    <property type="project" value="InterPro"/>
</dbReference>
<dbReference type="PROSITE" id="PS51352">
    <property type="entry name" value="THIOREDOXIN_2"/>
    <property type="match status" value="1"/>
</dbReference>
<evidence type="ECO:0000313" key="7">
    <source>
        <dbReference type="Proteomes" id="UP001055712"/>
    </source>
</evidence>
<dbReference type="AlphaFoldDB" id="A0A9D4TIY0"/>
<evidence type="ECO:0000313" key="6">
    <source>
        <dbReference type="EMBL" id="KAI3426908.1"/>
    </source>
</evidence>
<reference evidence="6" key="1">
    <citation type="journal article" date="2019" name="Plant J.">
        <title>Chlorella vulgaris genome assembly and annotation reveals the molecular basis for metabolic acclimation to high light conditions.</title>
        <authorList>
            <person name="Cecchin M."/>
            <person name="Marcolungo L."/>
            <person name="Rossato M."/>
            <person name="Girolomoni L."/>
            <person name="Cosentino E."/>
            <person name="Cuine S."/>
            <person name="Li-Beisson Y."/>
            <person name="Delledonne M."/>
            <person name="Ballottari M."/>
        </authorList>
    </citation>
    <scope>NUCLEOTIDE SEQUENCE</scope>
    <source>
        <strain evidence="6">211/11P</strain>
    </source>
</reference>
<comment type="similarity">
    <text evidence="2">Belongs to the peroxiredoxin family. Prx5 subfamily.</text>
</comment>
<organism evidence="6 7">
    <name type="scientific">Chlorella vulgaris</name>
    <name type="common">Green alga</name>
    <dbReference type="NCBI Taxonomy" id="3077"/>
    <lineage>
        <taxon>Eukaryota</taxon>
        <taxon>Viridiplantae</taxon>
        <taxon>Chlorophyta</taxon>
        <taxon>core chlorophytes</taxon>
        <taxon>Trebouxiophyceae</taxon>
        <taxon>Chlorellales</taxon>
        <taxon>Chlorellaceae</taxon>
        <taxon>Chlorella clade</taxon>
        <taxon>Chlorella</taxon>
    </lineage>
</organism>
<dbReference type="Gene3D" id="3.40.30.10">
    <property type="entry name" value="Glutaredoxin"/>
    <property type="match status" value="1"/>
</dbReference>
<dbReference type="SUPFAM" id="SSF52833">
    <property type="entry name" value="Thioredoxin-like"/>
    <property type="match status" value="1"/>
</dbReference>
<dbReference type="InterPro" id="IPR013740">
    <property type="entry name" value="Redoxin"/>
</dbReference>
<comment type="catalytic activity">
    <reaction evidence="1">
        <text>[glutaredoxin]-dithiol + a hydroperoxide = [glutaredoxin]-disulfide + an alcohol + H2O</text>
        <dbReference type="Rhea" id="RHEA:62624"/>
        <dbReference type="Rhea" id="RHEA-COMP:10729"/>
        <dbReference type="Rhea" id="RHEA-COMP:10730"/>
        <dbReference type="ChEBI" id="CHEBI:15377"/>
        <dbReference type="ChEBI" id="CHEBI:29950"/>
        <dbReference type="ChEBI" id="CHEBI:30879"/>
        <dbReference type="ChEBI" id="CHEBI:35924"/>
        <dbReference type="ChEBI" id="CHEBI:50058"/>
        <dbReference type="EC" id="1.11.1.25"/>
    </reaction>
</comment>
<reference evidence="6" key="2">
    <citation type="submission" date="2020-11" db="EMBL/GenBank/DDBJ databases">
        <authorList>
            <person name="Cecchin M."/>
            <person name="Marcolungo L."/>
            <person name="Rossato M."/>
            <person name="Girolomoni L."/>
            <person name="Cosentino E."/>
            <person name="Cuine S."/>
            <person name="Li-Beisson Y."/>
            <person name="Delledonne M."/>
            <person name="Ballottari M."/>
        </authorList>
    </citation>
    <scope>NUCLEOTIDE SEQUENCE</scope>
    <source>
        <strain evidence="6">211/11P</strain>
        <tissue evidence="6">Whole cell</tissue>
    </source>
</reference>
<dbReference type="EC" id="1.11.1.25" evidence="3"/>
<dbReference type="Pfam" id="PF08534">
    <property type="entry name" value="Redoxin"/>
    <property type="match status" value="1"/>
</dbReference>
<protein>
    <recommendedName>
        <fullName evidence="3">glutaredoxin-dependent peroxiredoxin</fullName>
        <ecNumber evidence="3">1.11.1.25</ecNumber>
    </recommendedName>
    <alternativeName>
        <fullName evidence="4">Glutaredoxin-dependent peroxiredoxin</fullName>
    </alternativeName>
</protein>
<name>A0A9D4TIY0_CHLVU</name>
<dbReference type="CDD" id="cd02966">
    <property type="entry name" value="TlpA_like_family"/>
    <property type="match status" value="1"/>
</dbReference>
<dbReference type="Proteomes" id="UP001055712">
    <property type="component" value="Unassembled WGS sequence"/>
</dbReference>
<evidence type="ECO:0000256" key="4">
    <source>
        <dbReference type="ARBA" id="ARBA00031688"/>
    </source>
</evidence>
<evidence type="ECO:0000259" key="5">
    <source>
        <dbReference type="PROSITE" id="PS51352"/>
    </source>
</evidence>
<dbReference type="InterPro" id="IPR050553">
    <property type="entry name" value="Thioredoxin_ResA/DsbE_sf"/>
</dbReference>
<proteinExistence type="inferred from homology"/>
<accession>A0A9D4TIY0</accession>
<dbReference type="OrthoDB" id="2121326at2759"/>
<evidence type="ECO:0000256" key="3">
    <source>
        <dbReference type="ARBA" id="ARBA00013016"/>
    </source>
</evidence>